<protein>
    <recommendedName>
        <fullName evidence="4">Ubiquitin 3 binding protein But2 C-terminal domain-containing protein</fullName>
    </recommendedName>
</protein>
<evidence type="ECO:0008006" key="4">
    <source>
        <dbReference type="Google" id="ProtNLM"/>
    </source>
</evidence>
<evidence type="ECO:0000256" key="1">
    <source>
        <dbReference type="SAM" id="SignalP"/>
    </source>
</evidence>
<keyword evidence="1" id="KW-0732">Signal</keyword>
<dbReference type="Proteomes" id="UP001321760">
    <property type="component" value="Unassembled WGS sequence"/>
</dbReference>
<feature type="chain" id="PRO_5043350632" description="Ubiquitin 3 binding protein But2 C-terminal domain-containing protein" evidence="1">
    <location>
        <begin position="22"/>
        <end position="221"/>
    </location>
</feature>
<reference evidence="2" key="1">
    <citation type="journal article" date="2023" name="Mol. Phylogenet. Evol.">
        <title>Genome-scale phylogeny and comparative genomics of the fungal order Sordariales.</title>
        <authorList>
            <person name="Hensen N."/>
            <person name="Bonometti L."/>
            <person name="Westerberg I."/>
            <person name="Brannstrom I.O."/>
            <person name="Guillou S."/>
            <person name="Cros-Aarteil S."/>
            <person name="Calhoun S."/>
            <person name="Haridas S."/>
            <person name="Kuo A."/>
            <person name="Mondo S."/>
            <person name="Pangilinan J."/>
            <person name="Riley R."/>
            <person name="LaButti K."/>
            <person name="Andreopoulos B."/>
            <person name="Lipzen A."/>
            <person name="Chen C."/>
            <person name="Yan M."/>
            <person name="Daum C."/>
            <person name="Ng V."/>
            <person name="Clum A."/>
            <person name="Steindorff A."/>
            <person name="Ohm R.A."/>
            <person name="Martin F."/>
            <person name="Silar P."/>
            <person name="Natvig D.O."/>
            <person name="Lalanne C."/>
            <person name="Gautier V."/>
            <person name="Ament-Velasquez S.L."/>
            <person name="Kruys A."/>
            <person name="Hutchinson M.I."/>
            <person name="Powell A.J."/>
            <person name="Barry K."/>
            <person name="Miller A.N."/>
            <person name="Grigoriev I.V."/>
            <person name="Debuchy R."/>
            <person name="Gladieux P."/>
            <person name="Hiltunen Thoren M."/>
            <person name="Johannesson H."/>
        </authorList>
    </citation>
    <scope>NUCLEOTIDE SEQUENCE</scope>
    <source>
        <strain evidence="2">PSN243</strain>
    </source>
</reference>
<evidence type="ECO:0000313" key="2">
    <source>
        <dbReference type="EMBL" id="KAK4452236.1"/>
    </source>
</evidence>
<name>A0AAV9GWX7_9PEZI</name>
<comment type="caution">
    <text evidence="2">The sequence shown here is derived from an EMBL/GenBank/DDBJ whole genome shotgun (WGS) entry which is preliminary data.</text>
</comment>
<proteinExistence type="predicted"/>
<keyword evidence="3" id="KW-1185">Reference proteome</keyword>
<reference evidence="2" key="2">
    <citation type="submission" date="2023-05" db="EMBL/GenBank/DDBJ databases">
        <authorList>
            <consortium name="Lawrence Berkeley National Laboratory"/>
            <person name="Steindorff A."/>
            <person name="Hensen N."/>
            <person name="Bonometti L."/>
            <person name="Westerberg I."/>
            <person name="Brannstrom I.O."/>
            <person name="Guillou S."/>
            <person name="Cros-Aarteil S."/>
            <person name="Calhoun S."/>
            <person name="Haridas S."/>
            <person name="Kuo A."/>
            <person name="Mondo S."/>
            <person name="Pangilinan J."/>
            <person name="Riley R."/>
            <person name="Labutti K."/>
            <person name="Andreopoulos B."/>
            <person name="Lipzen A."/>
            <person name="Chen C."/>
            <person name="Yanf M."/>
            <person name="Daum C."/>
            <person name="Ng V."/>
            <person name="Clum A."/>
            <person name="Ohm R."/>
            <person name="Martin F."/>
            <person name="Silar P."/>
            <person name="Natvig D."/>
            <person name="Lalanne C."/>
            <person name="Gautier V."/>
            <person name="Ament-Velasquez S.L."/>
            <person name="Kruys A."/>
            <person name="Hutchinson M.I."/>
            <person name="Powell A.J."/>
            <person name="Barry K."/>
            <person name="Miller A.N."/>
            <person name="Grigoriev I.V."/>
            <person name="Debuchy R."/>
            <person name="Gladieux P."/>
            <person name="Thoren M.H."/>
            <person name="Johannesson H."/>
        </authorList>
    </citation>
    <scope>NUCLEOTIDE SEQUENCE</scope>
    <source>
        <strain evidence="2">PSN243</strain>
    </source>
</reference>
<organism evidence="2 3">
    <name type="scientific">Podospora aff. communis PSN243</name>
    <dbReference type="NCBI Taxonomy" id="3040156"/>
    <lineage>
        <taxon>Eukaryota</taxon>
        <taxon>Fungi</taxon>
        <taxon>Dikarya</taxon>
        <taxon>Ascomycota</taxon>
        <taxon>Pezizomycotina</taxon>
        <taxon>Sordariomycetes</taxon>
        <taxon>Sordariomycetidae</taxon>
        <taxon>Sordariales</taxon>
        <taxon>Podosporaceae</taxon>
        <taxon>Podospora</taxon>
    </lineage>
</organism>
<dbReference type="EMBL" id="MU865925">
    <property type="protein sequence ID" value="KAK4452236.1"/>
    <property type="molecule type" value="Genomic_DNA"/>
</dbReference>
<evidence type="ECO:0000313" key="3">
    <source>
        <dbReference type="Proteomes" id="UP001321760"/>
    </source>
</evidence>
<gene>
    <name evidence="2" type="ORF">QBC34DRAFT_42238</name>
</gene>
<feature type="signal peptide" evidence="1">
    <location>
        <begin position="1"/>
        <end position="21"/>
    </location>
</feature>
<dbReference type="AlphaFoldDB" id="A0AAV9GWX7"/>
<sequence length="221" mass="24030">MKTNLFLNVGSIFCLSTLVLAASAAAPISHKVQHPLAMPESESPKQRVRGHNDVFYGPIPKAEQIFNIDFLEIAPTPVPVSRYFFVLLRGETPPSTRQKLHLEPAQLSDTTLSITVSAVLDEKDGGGIIEPRTYSIPLRTAQLAEGAQLSIRNATGVYVDYMAVEGSHDVLADVWIPGMFVQKGTYTFEVVASIGRGEGEKQGACLFALTLTQWLGGEDGW</sequence>
<accession>A0AAV9GWX7</accession>